<dbReference type="InterPro" id="IPR036388">
    <property type="entry name" value="WH-like_DNA-bd_sf"/>
</dbReference>
<dbReference type="FunFam" id="3.90.230.10:FF:000003">
    <property type="entry name" value="Methionine aminopeptidase 2"/>
    <property type="match status" value="1"/>
</dbReference>
<feature type="binding site" evidence="11">
    <location>
        <position position="270"/>
    </location>
    <ligand>
        <name>a divalent metal cation</name>
        <dbReference type="ChEBI" id="CHEBI:60240"/>
        <label>1</label>
    </ligand>
</feature>
<dbReference type="NCBIfam" id="TIGR00501">
    <property type="entry name" value="met_pdase_II"/>
    <property type="match status" value="1"/>
</dbReference>
<dbReference type="HAMAP" id="MF_03175">
    <property type="entry name" value="MetAP_2_euk"/>
    <property type="match status" value="1"/>
</dbReference>
<reference evidence="15 16" key="1">
    <citation type="journal article" date="2011" name="Genome Biol. Evol.">
        <title>Integration of the genetic map and genome assembly of fugu facilitates insights into distinct features of genome evolution in teleosts and mammals.</title>
        <authorList>
            <person name="Kai W."/>
            <person name="Kikuchi K."/>
            <person name="Tohari S."/>
            <person name="Chew A.K."/>
            <person name="Tay A."/>
            <person name="Fujiwara A."/>
            <person name="Hosoya S."/>
            <person name="Suetake H."/>
            <person name="Naruse K."/>
            <person name="Brenner S."/>
            <person name="Suzuki Y."/>
            <person name="Venkatesh B."/>
        </authorList>
    </citation>
    <scope>NUCLEOTIDE SEQUENCE [LARGE SCALE GENOMIC DNA]</scope>
</reference>
<dbReference type="GeneTree" id="ENSGT00940000155016"/>
<feature type="binding site" evidence="11">
    <location>
        <position position="478"/>
    </location>
    <ligand>
        <name>a divalent metal cation</name>
        <dbReference type="ChEBI" id="CHEBI:60240"/>
        <label>2</label>
        <note>catalytic</note>
    </ligand>
</feature>
<dbReference type="InterPro" id="IPR000994">
    <property type="entry name" value="Pept_M24"/>
</dbReference>
<evidence type="ECO:0000259" key="14">
    <source>
        <dbReference type="Pfam" id="PF00557"/>
    </source>
</evidence>
<reference evidence="15" key="2">
    <citation type="submission" date="2025-08" db="UniProtKB">
        <authorList>
            <consortium name="Ensembl"/>
        </authorList>
    </citation>
    <scope>IDENTIFICATION</scope>
</reference>
<comment type="cofactor">
    <cofactor evidence="3">
        <name>Zn(2+)</name>
        <dbReference type="ChEBI" id="CHEBI:29105"/>
    </cofactor>
</comment>
<comment type="catalytic activity">
    <reaction evidence="1 11 12">
        <text>Release of N-terminal amino acids, preferentially methionine, from peptides and arylamides.</text>
        <dbReference type="EC" id="3.4.11.18"/>
    </reaction>
</comment>
<dbReference type="InterPro" id="IPR036005">
    <property type="entry name" value="Creatinase/aminopeptidase-like"/>
</dbReference>
<dbReference type="AlphaFoldDB" id="H2UN41"/>
<dbReference type="PRINTS" id="PR00599">
    <property type="entry name" value="MAPEPTIDASE"/>
</dbReference>
<keyword evidence="16" id="KW-1185">Reference proteome</keyword>
<keyword evidence="5 11" id="KW-0031">Aminopeptidase</keyword>
<feature type="compositionally biased region" description="Acidic residues" evidence="13">
    <location>
        <begin position="44"/>
        <end position="55"/>
    </location>
</feature>
<dbReference type="GO" id="GO:0070006">
    <property type="term" value="F:metalloaminopeptidase activity"/>
    <property type="evidence" value="ECO:0007669"/>
    <property type="project" value="UniProtKB-UniRule"/>
</dbReference>
<dbReference type="InterPro" id="IPR050247">
    <property type="entry name" value="Met_Aminopeptidase_Type2"/>
</dbReference>
<dbReference type="FunFam" id="1.10.10.10:FF:000106">
    <property type="entry name" value="Methionine aminopeptidase 2"/>
    <property type="match status" value="1"/>
</dbReference>
<feature type="binding site" evidence="11">
    <location>
        <position position="281"/>
    </location>
    <ligand>
        <name>a divalent metal cation</name>
        <dbReference type="ChEBI" id="CHEBI:60240"/>
        <label>1</label>
    </ligand>
</feature>
<dbReference type="GO" id="GO:0005737">
    <property type="term" value="C:cytoplasm"/>
    <property type="evidence" value="ECO:0007669"/>
    <property type="project" value="UniProtKB-SubCell"/>
</dbReference>
<evidence type="ECO:0000256" key="4">
    <source>
        <dbReference type="ARBA" id="ARBA00001954"/>
    </source>
</evidence>
<dbReference type="GO" id="GO:0046872">
    <property type="term" value="F:metal ion binding"/>
    <property type="evidence" value="ECO:0007669"/>
    <property type="project" value="UniProtKB-UniRule"/>
</dbReference>
<dbReference type="InterPro" id="IPR018349">
    <property type="entry name" value="Pept_M24A_MAP2_BS"/>
</dbReference>
<evidence type="ECO:0000313" key="15">
    <source>
        <dbReference type="Ensembl" id="ENSTRUP00000038362.3"/>
    </source>
</evidence>
<dbReference type="PANTHER" id="PTHR45777">
    <property type="entry name" value="METHIONINE AMINOPEPTIDASE 2"/>
    <property type="match status" value="1"/>
</dbReference>
<evidence type="ECO:0000256" key="7">
    <source>
        <dbReference type="ARBA" id="ARBA00022670"/>
    </source>
</evidence>
<evidence type="ECO:0000256" key="9">
    <source>
        <dbReference type="ARBA" id="ARBA00022801"/>
    </source>
</evidence>
<dbReference type="GO" id="GO:0004239">
    <property type="term" value="F:initiator methionyl aminopeptidase activity"/>
    <property type="evidence" value="ECO:0007669"/>
    <property type="project" value="UniProtKB-UniRule"/>
</dbReference>
<comment type="cofactor">
    <cofactor evidence="11">
        <name>Co(2+)</name>
        <dbReference type="ChEBI" id="CHEBI:48828"/>
    </cofactor>
    <cofactor evidence="11">
        <name>Zn(2+)</name>
        <dbReference type="ChEBI" id="CHEBI:29105"/>
    </cofactor>
    <cofactor evidence="11">
        <name>Mn(2+)</name>
        <dbReference type="ChEBI" id="CHEBI:29035"/>
    </cofactor>
    <cofactor evidence="11">
        <name>Fe(2+)</name>
        <dbReference type="ChEBI" id="CHEBI:29033"/>
    </cofactor>
    <text evidence="11">Binds 2 divalent metal cations per subunit. Has a high-affinity and a low affinity metal-binding site. The true nature of the physiological cofactor is under debate. The enzyme is active with cobalt, zinc, manganese or divalent iron ions. Most likely, methionine aminopeptidases function as mononuclear Fe(2+)-metalloproteases under physiological conditions, and the catalytically relevant metal-binding site has been assigned to the histidine-containing high-affinity site.</text>
</comment>
<dbReference type="PANTHER" id="PTHR45777:SF2">
    <property type="entry name" value="METHIONINE AMINOPEPTIDASE 2"/>
    <property type="match status" value="1"/>
</dbReference>
<organism evidence="15 16">
    <name type="scientific">Takifugu rubripes</name>
    <name type="common">Japanese pufferfish</name>
    <name type="synonym">Fugu rubripes</name>
    <dbReference type="NCBI Taxonomy" id="31033"/>
    <lineage>
        <taxon>Eukaryota</taxon>
        <taxon>Metazoa</taxon>
        <taxon>Chordata</taxon>
        <taxon>Craniata</taxon>
        <taxon>Vertebrata</taxon>
        <taxon>Euteleostomi</taxon>
        <taxon>Actinopterygii</taxon>
        <taxon>Neopterygii</taxon>
        <taxon>Teleostei</taxon>
        <taxon>Neoteleostei</taxon>
        <taxon>Acanthomorphata</taxon>
        <taxon>Eupercaria</taxon>
        <taxon>Tetraodontiformes</taxon>
        <taxon>Tetradontoidea</taxon>
        <taxon>Tetraodontidae</taxon>
        <taxon>Takifugu</taxon>
    </lineage>
</organism>
<dbReference type="Pfam" id="PF00557">
    <property type="entry name" value="Peptidase_M24"/>
    <property type="match status" value="1"/>
</dbReference>
<keyword evidence="7 11" id="KW-0645">Protease</keyword>
<feature type="binding site" evidence="11">
    <location>
        <position position="281"/>
    </location>
    <ligand>
        <name>a divalent metal cation</name>
        <dbReference type="ChEBI" id="CHEBI:60240"/>
        <label>2</label>
        <note>catalytic</note>
    </ligand>
</feature>
<evidence type="ECO:0000256" key="6">
    <source>
        <dbReference type="ARBA" id="ARBA00022490"/>
    </source>
</evidence>
<dbReference type="InterPro" id="IPR001714">
    <property type="entry name" value="Pept_M24_MAP"/>
</dbReference>
<dbReference type="GO" id="GO:0006508">
    <property type="term" value="P:proteolysis"/>
    <property type="evidence" value="ECO:0007669"/>
    <property type="project" value="UniProtKB-KW"/>
</dbReference>
<dbReference type="SUPFAM" id="SSF46785">
    <property type="entry name" value="Winged helix' DNA-binding domain"/>
    <property type="match status" value="1"/>
</dbReference>
<dbReference type="Gene3D" id="1.10.10.10">
    <property type="entry name" value="Winged helix-like DNA-binding domain superfamily/Winged helix DNA-binding domain"/>
    <property type="match status" value="1"/>
</dbReference>
<comment type="cofactor">
    <cofactor evidence="4">
        <name>Fe(2+)</name>
        <dbReference type="ChEBI" id="CHEBI:29033"/>
    </cofactor>
</comment>
<comment type="function">
    <text evidence="10 11">Protects eukaryotic initiation factor EIF2S1 from translation-inhibiting phosphorylation by inhibitory kinases such as EIF2AK2/PKR and EIF2AK1/HCR. Plays a critical role in the regulation of protein synthesis.</text>
</comment>
<dbReference type="STRING" id="31033.ENSTRUP00000038362"/>
<protein>
    <recommendedName>
        <fullName evidence="11">Methionine aminopeptidase 2</fullName>
        <shortName evidence="11">MAP 2</shortName>
        <shortName evidence="11">MetAP 2</shortName>
        <ecNumber evidence="11">3.4.11.18</ecNumber>
    </recommendedName>
    <alternativeName>
        <fullName evidence="11">Initiation factor 2-associated 67 kDa glycoprotein</fullName>
    </alternativeName>
    <alternativeName>
        <fullName evidence="11">Peptidase M</fullName>
        <shortName evidence="11">p67</shortName>
        <shortName evidence="11">p67eIF2</shortName>
    </alternativeName>
</protein>
<evidence type="ECO:0000256" key="12">
    <source>
        <dbReference type="RuleBase" id="RU003653"/>
    </source>
</evidence>
<evidence type="ECO:0000256" key="2">
    <source>
        <dbReference type="ARBA" id="ARBA00001936"/>
    </source>
</evidence>
<evidence type="ECO:0000256" key="10">
    <source>
        <dbReference type="ARBA" id="ARBA00056196"/>
    </source>
</evidence>
<evidence type="ECO:0000313" key="16">
    <source>
        <dbReference type="Proteomes" id="UP000005226"/>
    </source>
</evidence>
<sequence>MVRESTTVRNTPKILCASFSSSAAIMADVVAERVAEQKAVLNGEAEDREETDPVEETGKKKKKKKKKSKTATADVAGNEGEADEVPKVSKQLEKQVIEDKEEDGEEDGDDGENASGKKKKKKKKKKGPKSQTDPPSVPICELYSSGTFPIGQECEYPVLQDGRSAVWRMTNEERRALDRANEEMWNDFRQAAEAHRQVRQHVRSFIKPGLTMIDICERLENCSRKLIKENGLNAGLAFPTGCSLNHCAAHYTPNAGDTTVLQYDDVCKIDFGTHINGRIIDCAFTVTFNPKYDKLLEAVREATNTGIRNAGIDVRLCDIGEAIQEVMESYEVELDGKTYQVKPIRNLNGHSIGQYRIHAGKTVPIVKGGEATRMEEGEVYAIETFGSTGKGVVHDDMECSHYMKNFDVGHVPIRLPRAKHLLNVINENFGTLAFCRRWLDRLGESKYLMALKNLCDLGIVDPYPPLCDSKGCYTAQFEHTILLRPTCKEVVSRGDDY</sequence>
<dbReference type="eggNOG" id="KOG2775">
    <property type="taxonomic scope" value="Eukaryota"/>
</dbReference>
<dbReference type="EC" id="3.4.11.18" evidence="11"/>
<dbReference type="Gene3D" id="3.90.230.10">
    <property type="entry name" value="Creatinase/methionine aminopeptidase superfamily"/>
    <property type="match status" value="1"/>
</dbReference>
<reference evidence="15" key="3">
    <citation type="submission" date="2025-09" db="UniProtKB">
        <authorList>
            <consortium name="Ensembl"/>
        </authorList>
    </citation>
    <scope>IDENTIFICATION</scope>
</reference>
<accession>H2UN41</accession>
<dbReference type="Ensembl" id="ENSTRUT00000038500.3">
    <property type="protein sequence ID" value="ENSTRUP00000038362.3"/>
    <property type="gene ID" value="ENSTRUG00000015010.3"/>
</dbReference>
<comment type="subunit">
    <text evidence="11">Binds EIF2S1 at low magnesium concentrations. Interacts strongly with the eIF-2 gamma-subunit EIF2S3.</text>
</comment>
<dbReference type="OMA" id="KGTKCQT"/>
<evidence type="ECO:0000256" key="11">
    <source>
        <dbReference type="HAMAP-Rule" id="MF_03175"/>
    </source>
</evidence>
<feature type="binding site" evidence="11">
    <location>
        <position position="383"/>
    </location>
    <ligand>
        <name>a divalent metal cation</name>
        <dbReference type="ChEBI" id="CHEBI:60240"/>
        <label>2</label>
        <note>catalytic</note>
    </ligand>
</feature>
<feature type="binding site" evidence="11">
    <location>
        <position position="358"/>
    </location>
    <ligand>
        <name>substrate</name>
    </ligand>
</feature>
<dbReference type="PROSITE" id="PS01202">
    <property type="entry name" value="MAP_2"/>
    <property type="match status" value="1"/>
</dbReference>
<evidence type="ECO:0000256" key="3">
    <source>
        <dbReference type="ARBA" id="ARBA00001947"/>
    </source>
</evidence>
<dbReference type="InParanoid" id="H2UN41"/>
<keyword evidence="8 11" id="KW-0479">Metal-binding</keyword>
<gene>
    <name evidence="11" type="primary">METAP2</name>
    <name evidence="15" type="synonym">metap2</name>
</gene>
<feature type="compositionally biased region" description="Basic and acidic residues" evidence="13">
    <location>
        <begin position="84"/>
        <end position="98"/>
    </location>
</feature>
<dbReference type="InterPro" id="IPR036390">
    <property type="entry name" value="WH_DNA-bd_sf"/>
</dbReference>
<comment type="cofactor">
    <cofactor evidence="2">
        <name>Mn(2+)</name>
        <dbReference type="ChEBI" id="CHEBI:29035"/>
    </cofactor>
</comment>
<evidence type="ECO:0000256" key="8">
    <source>
        <dbReference type="ARBA" id="ARBA00022723"/>
    </source>
</evidence>
<feature type="binding site" evidence="11">
    <location>
        <position position="250"/>
    </location>
    <ligand>
        <name>substrate</name>
    </ligand>
</feature>
<evidence type="ECO:0000256" key="5">
    <source>
        <dbReference type="ARBA" id="ARBA00022438"/>
    </source>
</evidence>
<dbReference type="SUPFAM" id="SSF55920">
    <property type="entry name" value="Creatinase/aminopeptidase"/>
    <property type="match status" value="1"/>
</dbReference>
<evidence type="ECO:0000256" key="1">
    <source>
        <dbReference type="ARBA" id="ARBA00000294"/>
    </source>
</evidence>
<feature type="compositionally biased region" description="Basic residues" evidence="13">
    <location>
        <begin position="59"/>
        <end position="69"/>
    </location>
</feature>
<feature type="binding site" evidence="11">
    <location>
        <position position="478"/>
    </location>
    <ligand>
        <name>a divalent metal cation</name>
        <dbReference type="ChEBI" id="CHEBI:60240"/>
        <label>1</label>
    </ligand>
</feature>
<comment type="subcellular location">
    <subcellularLocation>
        <location evidence="11">Cytoplasm</location>
    </subcellularLocation>
    <text evidence="11">About 30% of expressed METAP2 associates with polysomes.</text>
</comment>
<feature type="domain" description="Peptidase M24" evidence="14">
    <location>
        <begin position="188"/>
        <end position="391"/>
    </location>
</feature>
<feature type="region of interest" description="Disordered" evidence="13">
    <location>
        <begin position="39"/>
        <end position="139"/>
    </location>
</feature>
<evidence type="ECO:0000256" key="13">
    <source>
        <dbReference type="SAM" id="MobiDB-lite"/>
    </source>
</evidence>
<dbReference type="Proteomes" id="UP000005226">
    <property type="component" value="Chromosome 18"/>
</dbReference>
<comment type="function">
    <text evidence="11 12">Cotranslationally removes the N-terminal methionine from nascent proteins. The N-terminal methionine is often cleaved when the second residue in the primary sequence is small and uncharged (Met-Ala-, Cys, Gly, Pro, Ser, Thr, or Val).</text>
</comment>
<keyword evidence="9 11" id="KW-0378">Hydrolase</keyword>
<feature type="binding site" evidence="11">
    <location>
        <position position="350"/>
    </location>
    <ligand>
        <name>a divalent metal cation</name>
        <dbReference type="ChEBI" id="CHEBI:60240"/>
        <label>2</label>
        <note>catalytic</note>
    </ligand>
</feature>
<keyword evidence="11" id="KW-0325">Glycoprotein</keyword>
<dbReference type="InterPro" id="IPR002468">
    <property type="entry name" value="Pept_M24A_MAP2"/>
</dbReference>
<keyword evidence="6 11" id="KW-0963">Cytoplasm</keyword>
<feature type="compositionally biased region" description="Acidic residues" evidence="13">
    <location>
        <begin position="99"/>
        <end position="112"/>
    </location>
</feature>
<dbReference type="CDD" id="cd01088">
    <property type="entry name" value="MetAP2"/>
    <property type="match status" value="1"/>
</dbReference>
<proteinExistence type="inferred from homology"/>
<name>H2UN41_TAKRU</name>
<comment type="PTM">
    <text evidence="11">Contains approximately 12 O-linked N-acetylglucosamine (GlcNAc) residues. O-glycosylation is required for EIF2S1 binding.</text>
</comment>
<feature type="compositionally biased region" description="Basic residues" evidence="13">
    <location>
        <begin position="116"/>
        <end position="128"/>
    </location>
</feature>
<comment type="similarity">
    <text evidence="11">Belongs to the peptidase M24A family. Methionine aminopeptidase eukaryotic type 2 subfamily.</text>
</comment>